<dbReference type="Pfam" id="PF00646">
    <property type="entry name" value="F-box"/>
    <property type="match status" value="2"/>
</dbReference>
<reference evidence="2" key="1">
    <citation type="submission" date="2015-06" db="UniProtKB">
        <authorList>
            <consortium name="EnsemblPlants"/>
        </authorList>
    </citation>
    <scope>IDENTIFICATION</scope>
</reference>
<dbReference type="EnsemblPlants" id="EMT06822">
    <property type="protein sequence ID" value="EMT06822"/>
    <property type="gene ID" value="F775_18864"/>
</dbReference>
<feature type="domain" description="F-box" evidence="1">
    <location>
        <begin position="103"/>
        <end position="143"/>
    </location>
</feature>
<feature type="domain" description="F-box" evidence="1">
    <location>
        <begin position="19"/>
        <end position="59"/>
    </location>
</feature>
<proteinExistence type="predicted"/>
<dbReference type="InterPro" id="IPR056592">
    <property type="entry name" value="Beta-prop_At3g26010-like"/>
</dbReference>
<dbReference type="ExpressionAtlas" id="M8BV76">
    <property type="expression patterns" value="baseline"/>
</dbReference>
<name>M8BV76_AEGTA</name>
<dbReference type="SUPFAM" id="SSF50969">
    <property type="entry name" value="YVTN repeat-like/Quinoprotein amine dehydrogenase"/>
    <property type="match status" value="1"/>
</dbReference>
<sequence>MAGDSKKEKCVEGSPVDKLTDDLLVEIISREPYKSTCCCKCVSTRWRDPSSHPDHRKKMPQSLAGFFYQVNGIATSSSPSPRTAMAGDSKKEKCVEGSPVDKLTDDLLVEIISREPYKSTCCCKCVSTRWRDLFSHPDHRKKMPQSLAGFFYQVNGVRYFTNVSGKSDPLFDPSLSFLPKYESLDILDCCNGLLLCRCWKATYPETLDYIVCNPATEKWVVVPASDWSSEVVVARLGFDSSVSSHFHVFEFIIDEASGVYEDESRYFKNIEALAIYSSKAGVWMVTEIMAISFAIPWNSRSVFLNGVLHLATFDDLIVAVDVQGNHKRIVDLDDDFINDIFPSQRRLYFAHSTAGIGGSDLSVWVLEDHGSRADWTLKHNVSNLKLFGTEYSSFQKHYNVVSFHPERNMLFIVWGEENTLMSYDMDSMELRFIRQLGSDCQVEGSDWEGKTHFYSYVPLFSESLANGH</sequence>
<dbReference type="AlphaFoldDB" id="M8BV76"/>
<dbReference type="Pfam" id="PF24750">
    <property type="entry name" value="b-prop_At3g26010-like"/>
    <property type="match status" value="1"/>
</dbReference>
<protein>
    <recommendedName>
        <fullName evidence="1">F-box domain-containing protein</fullName>
    </recommendedName>
</protein>
<dbReference type="PANTHER" id="PTHR35546:SF105">
    <property type="entry name" value="OS05G0139200 PROTEIN"/>
    <property type="match status" value="1"/>
</dbReference>
<evidence type="ECO:0000259" key="1">
    <source>
        <dbReference type="SMART" id="SM00256"/>
    </source>
</evidence>
<dbReference type="InterPro" id="IPR055290">
    <property type="entry name" value="At3g26010-like"/>
</dbReference>
<dbReference type="InterPro" id="IPR011044">
    <property type="entry name" value="Quino_amine_DH_bsu"/>
</dbReference>
<dbReference type="PANTHER" id="PTHR35546">
    <property type="entry name" value="F-BOX PROTEIN INTERACTION DOMAIN PROTEIN-RELATED"/>
    <property type="match status" value="1"/>
</dbReference>
<organism evidence="2">
    <name type="scientific">Aegilops tauschii</name>
    <name type="common">Tausch's goatgrass</name>
    <name type="synonym">Aegilops squarrosa</name>
    <dbReference type="NCBI Taxonomy" id="37682"/>
    <lineage>
        <taxon>Eukaryota</taxon>
        <taxon>Viridiplantae</taxon>
        <taxon>Streptophyta</taxon>
        <taxon>Embryophyta</taxon>
        <taxon>Tracheophyta</taxon>
        <taxon>Spermatophyta</taxon>
        <taxon>Magnoliopsida</taxon>
        <taxon>Liliopsida</taxon>
        <taxon>Poales</taxon>
        <taxon>Poaceae</taxon>
        <taxon>BOP clade</taxon>
        <taxon>Pooideae</taxon>
        <taxon>Triticodae</taxon>
        <taxon>Triticeae</taxon>
        <taxon>Triticinae</taxon>
        <taxon>Aegilops</taxon>
    </lineage>
</organism>
<dbReference type="InterPro" id="IPR001810">
    <property type="entry name" value="F-box_dom"/>
</dbReference>
<accession>M8BV76</accession>
<dbReference type="SUPFAM" id="SSF81383">
    <property type="entry name" value="F-box domain"/>
    <property type="match status" value="2"/>
</dbReference>
<dbReference type="SMART" id="SM00256">
    <property type="entry name" value="FBOX"/>
    <property type="match status" value="2"/>
</dbReference>
<dbReference type="InterPro" id="IPR036047">
    <property type="entry name" value="F-box-like_dom_sf"/>
</dbReference>
<evidence type="ECO:0000313" key="2">
    <source>
        <dbReference type="EnsemblPlants" id="EMT06822"/>
    </source>
</evidence>
<dbReference type="Gene3D" id="1.20.1280.50">
    <property type="match status" value="2"/>
</dbReference>